<sequence>MKTNTQDSQAMTMDADVMAVARSAFQHARAGDALLLARLVEAGLPVNLANEKGDTLLMLASYHGHVDATRTLLKHQADPERTNDRGQTPLAGAAFKGDVTIARLLLDHGARVDGTGPDGKTALMFAAMFDRLEVLELLLSRGAKPGQTDAEKRTALDYARAMGARRTTEKLAELQKTSGQPQA</sequence>
<keyword evidence="1" id="KW-0677">Repeat</keyword>
<keyword evidence="2 3" id="KW-0040">ANK repeat</keyword>
<dbReference type="Pfam" id="PF12796">
    <property type="entry name" value="Ank_2"/>
    <property type="match status" value="2"/>
</dbReference>
<dbReference type="PROSITE" id="PS50297">
    <property type="entry name" value="ANK_REP_REGION"/>
    <property type="match status" value="3"/>
</dbReference>
<reference evidence="4 5" key="1">
    <citation type="submission" date="2019-08" db="EMBL/GenBank/DDBJ databases">
        <title>Archangium and Cystobacter genomes.</title>
        <authorList>
            <person name="Chen I.-C.K."/>
            <person name="Wielgoss S."/>
        </authorList>
    </citation>
    <scope>NUCLEOTIDE SEQUENCE [LARGE SCALE GENOMIC DNA]</scope>
    <source>
        <strain evidence="4 5">Cbm 6</strain>
    </source>
</reference>
<name>A0ABY9WN36_9BACT</name>
<dbReference type="EMBL" id="CP043494">
    <property type="protein sequence ID" value="WNG45018.1"/>
    <property type="molecule type" value="Genomic_DNA"/>
</dbReference>
<dbReference type="Proteomes" id="UP001611383">
    <property type="component" value="Chromosome"/>
</dbReference>
<dbReference type="Gene3D" id="1.25.40.20">
    <property type="entry name" value="Ankyrin repeat-containing domain"/>
    <property type="match status" value="1"/>
</dbReference>
<dbReference type="SUPFAM" id="SSF48403">
    <property type="entry name" value="Ankyrin repeat"/>
    <property type="match status" value="1"/>
</dbReference>
<evidence type="ECO:0000313" key="5">
    <source>
        <dbReference type="Proteomes" id="UP001611383"/>
    </source>
</evidence>
<dbReference type="InterPro" id="IPR036770">
    <property type="entry name" value="Ankyrin_rpt-contain_sf"/>
</dbReference>
<feature type="repeat" description="ANK" evidence="3">
    <location>
        <begin position="52"/>
        <end position="84"/>
    </location>
</feature>
<evidence type="ECO:0000256" key="2">
    <source>
        <dbReference type="ARBA" id="ARBA00023043"/>
    </source>
</evidence>
<gene>
    <name evidence="4" type="ORF">F0U60_13595</name>
</gene>
<feature type="repeat" description="ANK" evidence="3">
    <location>
        <begin position="85"/>
        <end position="117"/>
    </location>
</feature>
<dbReference type="SMART" id="SM00248">
    <property type="entry name" value="ANK"/>
    <property type="match status" value="3"/>
</dbReference>
<dbReference type="PANTHER" id="PTHR24171:SF9">
    <property type="entry name" value="ANKYRIN REPEAT DOMAIN-CONTAINING PROTEIN 39"/>
    <property type="match status" value="1"/>
</dbReference>
<feature type="repeat" description="ANK" evidence="3">
    <location>
        <begin position="118"/>
        <end position="150"/>
    </location>
</feature>
<dbReference type="InterPro" id="IPR002110">
    <property type="entry name" value="Ankyrin_rpt"/>
</dbReference>
<dbReference type="RefSeq" id="WP_395818979.1">
    <property type="nucleotide sequence ID" value="NZ_CP043494.1"/>
</dbReference>
<evidence type="ECO:0000256" key="3">
    <source>
        <dbReference type="PROSITE-ProRule" id="PRU00023"/>
    </source>
</evidence>
<dbReference type="PROSITE" id="PS50088">
    <property type="entry name" value="ANK_REPEAT"/>
    <property type="match status" value="3"/>
</dbReference>
<dbReference type="PANTHER" id="PTHR24171">
    <property type="entry name" value="ANKYRIN REPEAT DOMAIN-CONTAINING PROTEIN 39-RELATED"/>
    <property type="match status" value="1"/>
</dbReference>
<organism evidence="4 5">
    <name type="scientific">Archangium minus</name>
    <dbReference type="NCBI Taxonomy" id="83450"/>
    <lineage>
        <taxon>Bacteria</taxon>
        <taxon>Pseudomonadati</taxon>
        <taxon>Myxococcota</taxon>
        <taxon>Myxococcia</taxon>
        <taxon>Myxococcales</taxon>
        <taxon>Cystobacterineae</taxon>
        <taxon>Archangiaceae</taxon>
        <taxon>Archangium</taxon>
    </lineage>
</organism>
<protein>
    <submittedName>
        <fullName evidence="4">Ankyrin repeat domain-containing protein</fullName>
    </submittedName>
</protein>
<accession>A0ABY9WN36</accession>
<keyword evidence="5" id="KW-1185">Reference proteome</keyword>
<evidence type="ECO:0000313" key="4">
    <source>
        <dbReference type="EMBL" id="WNG45018.1"/>
    </source>
</evidence>
<evidence type="ECO:0000256" key="1">
    <source>
        <dbReference type="ARBA" id="ARBA00022737"/>
    </source>
</evidence>
<proteinExistence type="predicted"/>